<evidence type="ECO:0000256" key="1">
    <source>
        <dbReference type="ARBA" id="ARBA00022884"/>
    </source>
</evidence>
<keyword evidence="1 2" id="KW-0694">RNA-binding</keyword>
<dbReference type="GO" id="GO:0003729">
    <property type="term" value="F:mRNA binding"/>
    <property type="evidence" value="ECO:0007669"/>
    <property type="project" value="TreeGrafter"/>
</dbReference>
<dbReference type="AlphaFoldDB" id="A0A5C3MSU2"/>
<dbReference type="OrthoDB" id="6159137at2759"/>
<evidence type="ECO:0000313" key="4">
    <source>
        <dbReference type="EMBL" id="TFK46828.1"/>
    </source>
</evidence>
<evidence type="ECO:0000256" key="2">
    <source>
        <dbReference type="PROSITE-ProRule" id="PRU00176"/>
    </source>
</evidence>
<dbReference type="Gene3D" id="3.30.70.330">
    <property type="match status" value="2"/>
</dbReference>
<proteinExistence type="predicted"/>
<dbReference type="EMBL" id="ML213527">
    <property type="protein sequence ID" value="TFK46828.1"/>
    <property type="molecule type" value="Genomic_DNA"/>
</dbReference>
<dbReference type="SMART" id="SM00360">
    <property type="entry name" value="RRM"/>
    <property type="match status" value="3"/>
</dbReference>
<evidence type="ECO:0000313" key="5">
    <source>
        <dbReference type="Proteomes" id="UP000305948"/>
    </source>
</evidence>
<keyword evidence="5" id="KW-1185">Reference proteome</keyword>
<dbReference type="InterPro" id="IPR012677">
    <property type="entry name" value="Nucleotide-bd_a/b_plait_sf"/>
</dbReference>
<reference evidence="4 5" key="1">
    <citation type="journal article" date="2019" name="Nat. Ecol. Evol.">
        <title>Megaphylogeny resolves global patterns of mushroom evolution.</title>
        <authorList>
            <person name="Varga T."/>
            <person name="Krizsan K."/>
            <person name="Foldi C."/>
            <person name="Dima B."/>
            <person name="Sanchez-Garcia M."/>
            <person name="Sanchez-Ramirez S."/>
            <person name="Szollosi G.J."/>
            <person name="Szarkandi J.G."/>
            <person name="Papp V."/>
            <person name="Albert L."/>
            <person name="Andreopoulos W."/>
            <person name="Angelini C."/>
            <person name="Antonin V."/>
            <person name="Barry K.W."/>
            <person name="Bougher N.L."/>
            <person name="Buchanan P."/>
            <person name="Buyck B."/>
            <person name="Bense V."/>
            <person name="Catcheside P."/>
            <person name="Chovatia M."/>
            <person name="Cooper J."/>
            <person name="Damon W."/>
            <person name="Desjardin D."/>
            <person name="Finy P."/>
            <person name="Geml J."/>
            <person name="Haridas S."/>
            <person name="Hughes K."/>
            <person name="Justo A."/>
            <person name="Karasinski D."/>
            <person name="Kautmanova I."/>
            <person name="Kiss B."/>
            <person name="Kocsube S."/>
            <person name="Kotiranta H."/>
            <person name="LaButti K.M."/>
            <person name="Lechner B.E."/>
            <person name="Liimatainen K."/>
            <person name="Lipzen A."/>
            <person name="Lukacs Z."/>
            <person name="Mihaltcheva S."/>
            <person name="Morgado L.N."/>
            <person name="Niskanen T."/>
            <person name="Noordeloos M.E."/>
            <person name="Ohm R.A."/>
            <person name="Ortiz-Santana B."/>
            <person name="Ovrebo C."/>
            <person name="Racz N."/>
            <person name="Riley R."/>
            <person name="Savchenko A."/>
            <person name="Shiryaev A."/>
            <person name="Soop K."/>
            <person name="Spirin V."/>
            <person name="Szebenyi C."/>
            <person name="Tomsovsky M."/>
            <person name="Tulloss R.E."/>
            <person name="Uehling J."/>
            <person name="Grigoriev I.V."/>
            <person name="Vagvolgyi C."/>
            <person name="Papp T."/>
            <person name="Martin F.M."/>
            <person name="Miettinen O."/>
            <person name="Hibbett D.S."/>
            <person name="Nagy L.G."/>
        </authorList>
    </citation>
    <scope>NUCLEOTIDE SEQUENCE [LARGE SCALE GENOMIC DNA]</scope>
    <source>
        <strain evidence="4 5">OMC1185</strain>
    </source>
</reference>
<dbReference type="InterPro" id="IPR050502">
    <property type="entry name" value="Euk_RNA-bind_prot"/>
</dbReference>
<dbReference type="PANTHER" id="PTHR48025">
    <property type="entry name" value="OS02G0815200 PROTEIN"/>
    <property type="match status" value="1"/>
</dbReference>
<gene>
    <name evidence="4" type="ORF">OE88DRAFT_1774920</name>
</gene>
<dbReference type="PROSITE" id="PS50102">
    <property type="entry name" value="RRM"/>
    <property type="match status" value="2"/>
</dbReference>
<dbReference type="Proteomes" id="UP000305948">
    <property type="component" value="Unassembled WGS sequence"/>
</dbReference>
<dbReference type="InterPro" id="IPR000504">
    <property type="entry name" value="RRM_dom"/>
</dbReference>
<dbReference type="PANTHER" id="PTHR48025:SF1">
    <property type="entry name" value="RRM DOMAIN-CONTAINING PROTEIN"/>
    <property type="match status" value="1"/>
</dbReference>
<dbReference type="SUPFAM" id="SSF54928">
    <property type="entry name" value="RNA-binding domain, RBD"/>
    <property type="match status" value="2"/>
</dbReference>
<sequence length="469" mass="51011">MASGPPVFKFSREAYAVKVQNIAQTASRYEIISLFSNLVGDVRECEESVDDSKGRTMVLTFHTRDACKKALCMSGYTVGGVPLAVSSLCPLNNHRTGTQVKQSDERRNLYVLGLPFDLTKPEFTAIFSRYGTVRHSVILATVDNASRRRGFVVMSSHAEARAALTALSRTEIKGYRIDVSWAVVQRSQGKYRYKCFSAFFLIHPFSLSGFLDGGDRTMMLSRPASASMDESDDSPGPDLVNSVGDHLDVRQESLLTSRSPITDQGATLLVSNLPTLLFSQTVDLYPLFCPFGDIKKLEILEPASAASQPSTISVLLQYACITSAQEAKGALQNQVYAGYAIRLEYMNPTACSSDPGSDYSAFSSLRSSPDLRSSLNPHAPPFVFQTSPFDDAFAAFDGSGGRLSQVYSEHSSIRDPSVCAKPLAPSASFSRLPKVPGPSSRSVTSSYPQIIYIVNTFPGSVLVMPIVPF</sequence>
<accession>A0A5C3MSU2</accession>
<dbReference type="InterPro" id="IPR035979">
    <property type="entry name" value="RBD_domain_sf"/>
</dbReference>
<dbReference type="Pfam" id="PF00076">
    <property type="entry name" value="RRM_1"/>
    <property type="match status" value="1"/>
</dbReference>
<name>A0A5C3MSU2_9AGAM</name>
<feature type="domain" description="RRM" evidence="3">
    <location>
        <begin position="107"/>
        <end position="184"/>
    </location>
</feature>
<dbReference type="STRING" id="5364.A0A5C3MSU2"/>
<organism evidence="4 5">
    <name type="scientific">Heliocybe sulcata</name>
    <dbReference type="NCBI Taxonomy" id="5364"/>
    <lineage>
        <taxon>Eukaryota</taxon>
        <taxon>Fungi</taxon>
        <taxon>Dikarya</taxon>
        <taxon>Basidiomycota</taxon>
        <taxon>Agaricomycotina</taxon>
        <taxon>Agaricomycetes</taxon>
        <taxon>Gloeophyllales</taxon>
        <taxon>Gloeophyllaceae</taxon>
        <taxon>Heliocybe</taxon>
    </lineage>
</organism>
<dbReference type="GO" id="GO:0005634">
    <property type="term" value="C:nucleus"/>
    <property type="evidence" value="ECO:0007669"/>
    <property type="project" value="TreeGrafter"/>
</dbReference>
<feature type="domain" description="RRM" evidence="3">
    <location>
        <begin position="266"/>
        <end position="348"/>
    </location>
</feature>
<protein>
    <recommendedName>
        <fullName evidence="3">RRM domain-containing protein</fullName>
    </recommendedName>
</protein>
<dbReference type="CDD" id="cd00590">
    <property type="entry name" value="RRM_SF"/>
    <property type="match status" value="1"/>
</dbReference>
<evidence type="ECO:0000259" key="3">
    <source>
        <dbReference type="PROSITE" id="PS50102"/>
    </source>
</evidence>